<feature type="transmembrane region" description="Helical" evidence="1">
    <location>
        <begin position="58"/>
        <end position="74"/>
    </location>
</feature>
<accession>A0A1X3FG89</accession>
<keyword evidence="1" id="KW-0812">Transmembrane</keyword>
<keyword evidence="1" id="KW-1133">Transmembrane helix</keyword>
<evidence type="ECO:0000313" key="3">
    <source>
        <dbReference type="Proteomes" id="UP000193553"/>
    </source>
</evidence>
<name>A0A1X3FG89_9BRAD</name>
<evidence type="ECO:0000313" key="2">
    <source>
        <dbReference type="EMBL" id="OSJ04126.1"/>
    </source>
</evidence>
<sequence length="116" mass="12381">MVKRAKTSDRSAQVRISRIATFVNWCITTVPAVIALGFMGLALKDIPITALSNANPEIIQVAILSVYISCWAYGTSIDTKIQGGIYADDPQGGRVRTGSIAAVAFLAVVSVILRLE</sequence>
<comment type="caution">
    <text evidence="2">The sequence shown here is derived from an EMBL/GenBank/DDBJ whole genome shotgun (WGS) entry which is preliminary data.</text>
</comment>
<organism evidence="2 3">
    <name type="scientific">Bradyrhizobium canariense</name>
    <dbReference type="NCBI Taxonomy" id="255045"/>
    <lineage>
        <taxon>Bacteria</taxon>
        <taxon>Pseudomonadati</taxon>
        <taxon>Pseudomonadota</taxon>
        <taxon>Alphaproteobacteria</taxon>
        <taxon>Hyphomicrobiales</taxon>
        <taxon>Nitrobacteraceae</taxon>
        <taxon>Bradyrhizobium</taxon>
    </lineage>
</organism>
<dbReference type="AlphaFoldDB" id="A0A1X3FG89"/>
<keyword evidence="1" id="KW-0472">Membrane</keyword>
<feature type="transmembrane region" description="Helical" evidence="1">
    <location>
        <begin position="95"/>
        <end position="115"/>
    </location>
</feature>
<dbReference type="EMBL" id="NAFI01000185">
    <property type="protein sequence ID" value="OSJ04126.1"/>
    <property type="molecule type" value="Genomic_DNA"/>
</dbReference>
<reference evidence="2 3" key="1">
    <citation type="submission" date="2017-03" db="EMBL/GenBank/DDBJ databases">
        <title>Whole genome sequences of fourteen strains of Bradyrhizobium canariense and one strain of Bradyrhizobium japonicum isolated from Lupinus (Papilionoideae: Genisteae) species in Algeria.</title>
        <authorList>
            <person name="Crovadore J."/>
            <person name="Chekireb D."/>
            <person name="Brachmann A."/>
            <person name="Chablais R."/>
            <person name="Cochard B."/>
            <person name="Lefort F."/>
        </authorList>
    </citation>
    <scope>NUCLEOTIDE SEQUENCE [LARGE SCALE GENOMIC DNA]</scope>
    <source>
        <strain evidence="2 3">UBMA195</strain>
    </source>
</reference>
<evidence type="ECO:0000256" key="1">
    <source>
        <dbReference type="SAM" id="Phobius"/>
    </source>
</evidence>
<gene>
    <name evidence="2" type="ORF">BSZ18_29165</name>
</gene>
<protein>
    <submittedName>
        <fullName evidence="2">Uncharacterized protein</fullName>
    </submittedName>
</protein>
<dbReference type="Proteomes" id="UP000193553">
    <property type="component" value="Unassembled WGS sequence"/>
</dbReference>
<feature type="transmembrane region" description="Helical" evidence="1">
    <location>
        <begin position="21"/>
        <end position="43"/>
    </location>
</feature>
<proteinExistence type="predicted"/>